<accession>A0A917B3M7</accession>
<reference evidence="3 4" key="1">
    <citation type="journal article" date="2014" name="Int. J. Syst. Evol. Microbiol.">
        <title>Complete genome sequence of Corynebacterium casei LMG S-19264T (=DSM 44701T), isolated from a smear-ripened cheese.</title>
        <authorList>
            <consortium name="US DOE Joint Genome Institute (JGI-PGF)"/>
            <person name="Walter F."/>
            <person name="Albersmeier A."/>
            <person name="Kalinowski J."/>
            <person name="Ruckert C."/>
        </authorList>
    </citation>
    <scope>NUCLEOTIDE SEQUENCE [LARGE SCALE GENOMIC DNA]</scope>
    <source>
        <strain evidence="3 4">CGMCC 1.12976</strain>
    </source>
</reference>
<dbReference type="SUPFAM" id="SSF53474">
    <property type="entry name" value="alpha/beta-Hydrolases"/>
    <property type="match status" value="1"/>
</dbReference>
<feature type="domain" description="Alpha/beta hydrolase fold-3" evidence="2">
    <location>
        <begin position="82"/>
        <end position="223"/>
    </location>
</feature>
<evidence type="ECO:0000256" key="1">
    <source>
        <dbReference type="ARBA" id="ARBA00022801"/>
    </source>
</evidence>
<keyword evidence="4" id="KW-1185">Reference proteome</keyword>
<evidence type="ECO:0000313" key="3">
    <source>
        <dbReference type="EMBL" id="GGF19450.1"/>
    </source>
</evidence>
<dbReference type="AlphaFoldDB" id="A0A917B3M7"/>
<dbReference type="Proteomes" id="UP000598775">
    <property type="component" value="Unassembled WGS sequence"/>
</dbReference>
<dbReference type="Pfam" id="PF07859">
    <property type="entry name" value="Abhydrolase_3"/>
    <property type="match status" value="1"/>
</dbReference>
<dbReference type="InterPro" id="IPR050300">
    <property type="entry name" value="GDXG_lipolytic_enzyme"/>
</dbReference>
<organism evidence="3 4">
    <name type="scientific">Subtercola lobariae</name>
    <dbReference type="NCBI Taxonomy" id="1588641"/>
    <lineage>
        <taxon>Bacteria</taxon>
        <taxon>Bacillati</taxon>
        <taxon>Actinomycetota</taxon>
        <taxon>Actinomycetes</taxon>
        <taxon>Micrococcales</taxon>
        <taxon>Microbacteriaceae</taxon>
        <taxon>Subtercola</taxon>
    </lineage>
</organism>
<name>A0A917B3M7_9MICO</name>
<gene>
    <name evidence="3" type="ORF">GCM10011399_11320</name>
</gene>
<keyword evidence="1" id="KW-0378">Hydrolase</keyword>
<comment type="caution">
    <text evidence="3">The sequence shown here is derived from an EMBL/GenBank/DDBJ whole genome shotgun (WGS) entry which is preliminary data.</text>
</comment>
<evidence type="ECO:0000313" key="4">
    <source>
        <dbReference type="Proteomes" id="UP000598775"/>
    </source>
</evidence>
<proteinExistence type="predicted"/>
<evidence type="ECO:0000259" key="2">
    <source>
        <dbReference type="Pfam" id="PF07859"/>
    </source>
</evidence>
<dbReference type="Gene3D" id="3.40.50.1820">
    <property type="entry name" value="alpha/beta hydrolase"/>
    <property type="match status" value="1"/>
</dbReference>
<dbReference type="EMBL" id="BMGP01000002">
    <property type="protein sequence ID" value="GGF19450.1"/>
    <property type="molecule type" value="Genomic_DNA"/>
</dbReference>
<sequence length="226" mass="23787">MELLAPGMRRIGKIMRLMPGASVAKATPAEIARNSGAGAPEVMASILMGRRPRSVSAEDRTVAGLGVRIYSPAGLRAGLPLVVYFHGGGFVFGDLRGGDWICGTVAHRLGAIVVSVDYRLAPQHPFPAGVEDCFAGLKWAAAHAGELGADPDRLGVMGESAGGNLAAVVALMARNEAGPQIRHQALLYPVTGAYDSESRRTNADAYILTAADMQRFDELYAGDRND</sequence>
<dbReference type="InterPro" id="IPR013094">
    <property type="entry name" value="AB_hydrolase_3"/>
</dbReference>
<dbReference type="PANTHER" id="PTHR48081:SF8">
    <property type="entry name" value="ALPHA_BETA HYDROLASE FOLD-3 DOMAIN-CONTAINING PROTEIN-RELATED"/>
    <property type="match status" value="1"/>
</dbReference>
<dbReference type="PANTHER" id="PTHR48081">
    <property type="entry name" value="AB HYDROLASE SUPERFAMILY PROTEIN C4A8.06C"/>
    <property type="match status" value="1"/>
</dbReference>
<dbReference type="GO" id="GO:0016787">
    <property type="term" value="F:hydrolase activity"/>
    <property type="evidence" value="ECO:0007669"/>
    <property type="project" value="UniProtKB-KW"/>
</dbReference>
<protein>
    <recommendedName>
        <fullName evidence="2">Alpha/beta hydrolase fold-3 domain-containing protein</fullName>
    </recommendedName>
</protein>
<dbReference type="InterPro" id="IPR029058">
    <property type="entry name" value="AB_hydrolase_fold"/>
</dbReference>